<dbReference type="EMBL" id="ACSE01000024">
    <property type="protein sequence ID" value="EFD88226.1"/>
    <property type="molecule type" value="Genomic_DNA"/>
</dbReference>
<dbReference type="InterPro" id="IPR042094">
    <property type="entry name" value="T2SS_GspF_sf"/>
</dbReference>
<reference evidence="10 11" key="1">
    <citation type="journal article" date="2010" name="Appl. Microbiol. Biotechnol.">
        <title>Genotypic diversity in Oenococcus oeni by high-density microarray comparative genome hybridization and whole genome sequencing.</title>
        <authorList>
            <person name="Borneman A.R."/>
            <person name="Bartowsky E.J."/>
            <person name="McCarthy J."/>
            <person name="Chambers P.J."/>
        </authorList>
    </citation>
    <scope>NUCLEOTIDE SEQUENCE [LARGE SCALE GENOMIC DNA]</scope>
    <source>
        <strain evidence="10 11">AWRIB429</strain>
    </source>
</reference>
<dbReference type="PANTHER" id="PTHR30012:SF0">
    <property type="entry name" value="TYPE II SECRETION SYSTEM PROTEIN F-RELATED"/>
    <property type="match status" value="1"/>
</dbReference>
<feature type="domain" description="Type II secretion system protein GspF" evidence="9">
    <location>
        <begin position="196"/>
        <end position="317"/>
    </location>
</feature>
<feature type="transmembrane region" description="Helical" evidence="8">
    <location>
        <begin position="299"/>
        <end position="321"/>
    </location>
</feature>
<evidence type="ECO:0000313" key="10">
    <source>
        <dbReference type="EMBL" id="EFD88226.1"/>
    </source>
</evidence>
<gene>
    <name evidence="10" type="ORF">AWRIB429_1254</name>
</gene>
<evidence type="ECO:0000256" key="8">
    <source>
        <dbReference type="SAM" id="Phobius"/>
    </source>
</evidence>
<accession>D3LA74</accession>
<protein>
    <recommendedName>
        <fullName evidence="9">Type II secretion system protein GspF domain-containing protein</fullName>
    </recommendedName>
</protein>
<dbReference type="Gene3D" id="3.30.700.10">
    <property type="entry name" value="Glycoprotein, Type 4 Pilin"/>
    <property type="match status" value="1"/>
</dbReference>
<dbReference type="OrthoDB" id="2145980at2"/>
<feature type="transmembrane region" description="Helical" evidence="8">
    <location>
        <begin position="144"/>
        <end position="163"/>
    </location>
</feature>
<dbReference type="Proteomes" id="UP000003075">
    <property type="component" value="Unassembled WGS sequence"/>
</dbReference>
<feature type="transmembrane region" description="Helical" evidence="8">
    <location>
        <begin position="103"/>
        <end position="124"/>
    </location>
</feature>
<keyword evidence="5 8" id="KW-0812">Transmembrane</keyword>
<dbReference type="InterPro" id="IPR003004">
    <property type="entry name" value="GspF/PilC"/>
</dbReference>
<evidence type="ECO:0000259" key="9">
    <source>
        <dbReference type="Pfam" id="PF00482"/>
    </source>
</evidence>
<evidence type="ECO:0000313" key="11">
    <source>
        <dbReference type="Proteomes" id="UP000003075"/>
    </source>
</evidence>
<comment type="subcellular location">
    <subcellularLocation>
        <location evidence="1">Cell membrane</location>
        <topology evidence="1">Multi-pass membrane protein</topology>
    </subcellularLocation>
</comment>
<dbReference type="PRINTS" id="PR00813">
    <property type="entry name" value="BCTERIALGSPG"/>
</dbReference>
<evidence type="ECO:0000256" key="4">
    <source>
        <dbReference type="ARBA" id="ARBA00022481"/>
    </source>
</evidence>
<dbReference type="SUPFAM" id="SSF54523">
    <property type="entry name" value="Pili subunits"/>
    <property type="match status" value="1"/>
</dbReference>
<comment type="caution">
    <text evidence="10">The sequence shown here is derived from an EMBL/GenBank/DDBJ whole genome shotgun (WGS) entry which is preliminary data.</text>
</comment>
<evidence type="ECO:0000256" key="7">
    <source>
        <dbReference type="ARBA" id="ARBA00023136"/>
    </source>
</evidence>
<dbReference type="AlphaFoldDB" id="D3LA74"/>
<evidence type="ECO:0000256" key="2">
    <source>
        <dbReference type="ARBA" id="ARBA00005745"/>
    </source>
</evidence>
<feature type="domain" description="Type II secretion system protein GspF" evidence="9">
    <location>
        <begin position="9"/>
        <end position="126"/>
    </location>
</feature>
<evidence type="ECO:0000256" key="1">
    <source>
        <dbReference type="ARBA" id="ARBA00004651"/>
    </source>
</evidence>
<keyword evidence="4" id="KW-0488">Methylation</keyword>
<dbReference type="InterPro" id="IPR045584">
    <property type="entry name" value="Pilin-like"/>
</dbReference>
<evidence type="ECO:0000256" key="5">
    <source>
        <dbReference type="ARBA" id="ARBA00022692"/>
    </source>
</evidence>
<comment type="similarity">
    <text evidence="2">Belongs to the GSP F family.</text>
</comment>
<keyword evidence="7 8" id="KW-0472">Membrane</keyword>
<evidence type="ECO:0000256" key="6">
    <source>
        <dbReference type="ARBA" id="ARBA00022989"/>
    </source>
</evidence>
<sequence>MPRRQQVEFLSLLGQLIQSGYSINQATNFIQQISRESSWVKNLNLELAKGKNFAFAIKPYLNNSLNFQIGMADRYGNLEKILLQLADFSEKCLKQENKIKQILRYPLVLVFLLIGIAVAVKIFLLPILSSWSNQQRVDFVDEYFWFKVLGVVLMTLLFLFYRWQSFKKMSKLKQLAFYTKIPLFGKTLNHLINYQFSLQLLMLTASGLQISQIAKDISKNNSHSVESDFAEKLVEMLEDGHSFSDYFHELSFLDPTINIYFQQGANKELLNRNLKIYSKISYEKFLTSVDRLISLIQPLSFAIVGIGIVLFIISLLMLLILPNLNNQRKKAENTQAEAMVSVIQTQVDLYENDNDDKNVTYSELLSKKYLTEKQIKKAQEFGIKINGSNVSK</sequence>
<dbReference type="InterPro" id="IPR000983">
    <property type="entry name" value="Bac_GSPG_pilin"/>
</dbReference>
<dbReference type="GO" id="GO:0015627">
    <property type="term" value="C:type II protein secretion system complex"/>
    <property type="evidence" value="ECO:0007669"/>
    <property type="project" value="InterPro"/>
</dbReference>
<organism evidence="10 11">
    <name type="scientific">Oenococcus oeni AWRIB429</name>
    <dbReference type="NCBI Taxonomy" id="655225"/>
    <lineage>
        <taxon>Bacteria</taxon>
        <taxon>Bacillati</taxon>
        <taxon>Bacillota</taxon>
        <taxon>Bacilli</taxon>
        <taxon>Lactobacillales</taxon>
        <taxon>Lactobacillaceae</taxon>
        <taxon>Oenococcus</taxon>
    </lineage>
</organism>
<dbReference type="GO" id="GO:0005886">
    <property type="term" value="C:plasma membrane"/>
    <property type="evidence" value="ECO:0007669"/>
    <property type="project" value="UniProtKB-SubCell"/>
</dbReference>
<dbReference type="Gene3D" id="1.20.81.30">
    <property type="entry name" value="Type II secretion system (T2SS), domain F"/>
    <property type="match status" value="2"/>
</dbReference>
<name>D3LA74_OENOE</name>
<dbReference type="PANTHER" id="PTHR30012">
    <property type="entry name" value="GENERAL SECRETION PATHWAY PROTEIN"/>
    <property type="match status" value="1"/>
</dbReference>
<dbReference type="GO" id="GO:0015628">
    <property type="term" value="P:protein secretion by the type II secretion system"/>
    <property type="evidence" value="ECO:0007669"/>
    <property type="project" value="InterPro"/>
</dbReference>
<evidence type="ECO:0000256" key="3">
    <source>
        <dbReference type="ARBA" id="ARBA00022475"/>
    </source>
</evidence>
<keyword evidence="6 8" id="KW-1133">Transmembrane helix</keyword>
<dbReference type="Pfam" id="PF00482">
    <property type="entry name" value="T2SSF"/>
    <property type="match status" value="2"/>
</dbReference>
<proteinExistence type="inferred from homology"/>
<keyword evidence="3" id="KW-1003">Cell membrane</keyword>
<dbReference type="InterPro" id="IPR018076">
    <property type="entry name" value="T2SS_GspF_dom"/>
</dbReference>